<dbReference type="STRING" id="381751.SAMN05444391_1489"/>
<evidence type="ECO:0008006" key="4">
    <source>
        <dbReference type="Google" id="ProtNLM"/>
    </source>
</evidence>
<keyword evidence="1" id="KW-1133">Transmembrane helix</keyword>
<keyword evidence="1" id="KW-0472">Membrane</keyword>
<accession>A0A1M6TJC1</accession>
<dbReference type="OrthoDB" id="15233at2"/>
<keyword evidence="1" id="KW-0812">Transmembrane</keyword>
<protein>
    <recommendedName>
        <fullName evidence="4">DUF4149 domain-containing protein</fullName>
    </recommendedName>
</protein>
<evidence type="ECO:0000256" key="1">
    <source>
        <dbReference type="SAM" id="Phobius"/>
    </source>
</evidence>
<organism evidence="2 3">
    <name type="scientific">Thermocrinis minervae</name>
    <dbReference type="NCBI Taxonomy" id="381751"/>
    <lineage>
        <taxon>Bacteria</taxon>
        <taxon>Pseudomonadati</taxon>
        <taxon>Aquificota</taxon>
        <taxon>Aquificia</taxon>
        <taxon>Aquificales</taxon>
        <taxon>Aquificaceae</taxon>
        <taxon>Thermocrinis</taxon>
    </lineage>
</organism>
<dbReference type="Proteomes" id="UP000189810">
    <property type="component" value="Chromosome I"/>
</dbReference>
<sequence>MDRLLLSLYTGSLFLLVFVVAPVLTRSTDYKNLAGRLYGRILWRFYLLALFLLLAYLILSDEKLYSTLLIMGLLSNVLLSHYIKLYKRTEVGDIDLLSYNDPKRARFRKLSYLSTFLLFCNFILAVFVLFTITKTKN</sequence>
<evidence type="ECO:0000313" key="2">
    <source>
        <dbReference type="EMBL" id="SHK57075.1"/>
    </source>
</evidence>
<feature type="transmembrane region" description="Helical" evidence="1">
    <location>
        <begin position="110"/>
        <end position="132"/>
    </location>
</feature>
<keyword evidence="3" id="KW-1185">Reference proteome</keyword>
<reference evidence="2 3" key="1">
    <citation type="submission" date="2016-11" db="EMBL/GenBank/DDBJ databases">
        <authorList>
            <person name="Jaros S."/>
            <person name="Januszkiewicz K."/>
            <person name="Wedrychowicz H."/>
        </authorList>
    </citation>
    <scope>NUCLEOTIDE SEQUENCE [LARGE SCALE GENOMIC DNA]</scope>
    <source>
        <strain evidence="2 3">DSM 19557</strain>
    </source>
</reference>
<feature type="transmembrane region" description="Helical" evidence="1">
    <location>
        <begin position="64"/>
        <end position="83"/>
    </location>
</feature>
<dbReference type="RefSeq" id="WP_079654566.1">
    <property type="nucleotide sequence ID" value="NZ_LT670846.1"/>
</dbReference>
<feature type="transmembrane region" description="Helical" evidence="1">
    <location>
        <begin position="37"/>
        <end position="58"/>
    </location>
</feature>
<feature type="transmembrane region" description="Helical" evidence="1">
    <location>
        <begin position="6"/>
        <end position="25"/>
    </location>
</feature>
<dbReference type="AlphaFoldDB" id="A0A1M6TJC1"/>
<evidence type="ECO:0000313" key="3">
    <source>
        <dbReference type="Proteomes" id="UP000189810"/>
    </source>
</evidence>
<proteinExistence type="predicted"/>
<name>A0A1M6TJC1_9AQUI</name>
<dbReference type="EMBL" id="LT670846">
    <property type="protein sequence ID" value="SHK57075.1"/>
    <property type="molecule type" value="Genomic_DNA"/>
</dbReference>
<gene>
    <name evidence="2" type="ORF">SAMN05444391_1489</name>
</gene>